<organism evidence="1 2">
    <name type="scientific">Trichonephila inaurata madagascariensis</name>
    <dbReference type="NCBI Taxonomy" id="2747483"/>
    <lineage>
        <taxon>Eukaryota</taxon>
        <taxon>Metazoa</taxon>
        <taxon>Ecdysozoa</taxon>
        <taxon>Arthropoda</taxon>
        <taxon>Chelicerata</taxon>
        <taxon>Arachnida</taxon>
        <taxon>Araneae</taxon>
        <taxon>Araneomorphae</taxon>
        <taxon>Entelegynae</taxon>
        <taxon>Araneoidea</taxon>
        <taxon>Nephilidae</taxon>
        <taxon>Trichonephila</taxon>
        <taxon>Trichonephila inaurata</taxon>
    </lineage>
</organism>
<reference evidence="1" key="1">
    <citation type="submission" date="2020-08" db="EMBL/GenBank/DDBJ databases">
        <title>Multicomponent nature underlies the extraordinary mechanical properties of spider dragline silk.</title>
        <authorList>
            <person name="Kono N."/>
            <person name="Nakamura H."/>
            <person name="Mori M."/>
            <person name="Yoshida Y."/>
            <person name="Ohtoshi R."/>
            <person name="Malay A.D."/>
            <person name="Moran D.A.P."/>
            <person name="Tomita M."/>
            <person name="Numata K."/>
            <person name="Arakawa K."/>
        </authorList>
    </citation>
    <scope>NUCLEOTIDE SEQUENCE</scope>
</reference>
<name>A0A8X6Y710_9ARAC</name>
<dbReference type="AlphaFoldDB" id="A0A8X6Y710"/>
<dbReference type="Proteomes" id="UP000886998">
    <property type="component" value="Unassembled WGS sequence"/>
</dbReference>
<protein>
    <submittedName>
        <fullName evidence="1">Uncharacterized protein</fullName>
    </submittedName>
</protein>
<proteinExistence type="predicted"/>
<evidence type="ECO:0000313" key="2">
    <source>
        <dbReference type="Proteomes" id="UP000886998"/>
    </source>
</evidence>
<gene>
    <name evidence="1" type="ORF">TNIN_38101</name>
</gene>
<keyword evidence="2" id="KW-1185">Reference proteome</keyword>
<sequence>MEVCSFSRELMLQILSISLQTGIRFLHYPLPAPSSAFLAVCLPYRRKYKAYPVPSIIQQWVRWLLYTGDLRTSRNEECHITFWSELISIFSSFVITILMKLHLRSPYH</sequence>
<accession>A0A8X6Y710</accession>
<evidence type="ECO:0000313" key="1">
    <source>
        <dbReference type="EMBL" id="GFY65308.1"/>
    </source>
</evidence>
<comment type="caution">
    <text evidence="1">The sequence shown here is derived from an EMBL/GenBank/DDBJ whole genome shotgun (WGS) entry which is preliminary data.</text>
</comment>
<dbReference type="EMBL" id="BMAV01015538">
    <property type="protein sequence ID" value="GFY65308.1"/>
    <property type="molecule type" value="Genomic_DNA"/>
</dbReference>